<accession>A0ABQ0BHV6</accession>
<evidence type="ECO:0000313" key="3">
    <source>
        <dbReference type="EMBL" id="GAA6411022.1"/>
    </source>
</evidence>
<name>A0ABQ0BHV6_9FIRM</name>
<dbReference type="Gene3D" id="3.80.10.10">
    <property type="entry name" value="Ribonuclease Inhibitor"/>
    <property type="match status" value="1"/>
</dbReference>
<gene>
    <name evidence="3" type="ORF">K040078D81_51390</name>
</gene>
<reference evidence="3 4" key="1">
    <citation type="submission" date="2024-04" db="EMBL/GenBank/DDBJ databases">
        <title>Defined microbial consortia suppress multidrug-resistant proinflammatory Enterobacteriaceae via ecological control.</title>
        <authorList>
            <person name="Furuichi M."/>
            <person name="Kawaguchi T."/>
            <person name="Pust M."/>
            <person name="Yasuma K."/>
            <person name="Plichta D."/>
            <person name="Hasegawa N."/>
            <person name="Ohya T."/>
            <person name="Bhattarai S."/>
            <person name="Sasajima S."/>
            <person name="Aoto Y."/>
            <person name="Tuganbaev T."/>
            <person name="Yaginuma M."/>
            <person name="Ueda M."/>
            <person name="Okahashi N."/>
            <person name="Amafuji K."/>
            <person name="Kiridooshi Y."/>
            <person name="Sugita K."/>
            <person name="Strazar M."/>
            <person name="Skelly A."/>
            <person name="Suda W."/>
            <person name="Hattori M."/>
            <person name="Nakamoto N."/>
            <person name="Caballero S."/>
            <person name="Norman J."/>
            <person name="Olle B."/>
            <person name="Tanoue T."/>
            <person name="Arita M."/>
            <person name="Bucci V."/>
            <person name="Atarashi K."/>
            <person name="Xavier R."/>
            <person name="Honda K."/>
        </authorList>
    </citation>
    <scope>NUCLEOTIDE SEQUENCE [LARGE SCALE GENOMIC DNA]</scope>
    <source>
        <strain evidence="4">k04-0078-D8-1</strain>
    </source>
</reference>
<comment type="caution">
    <text evidence="3">The sequence shown here is derived from an EMBL/GenBank/DDBJ whole genome shotgun (WGS) entry which is preliminary data.</text>
</comment>
<evidence type="ECO:0000256" key="2">
    <source>
        <dbReference type="SAM" id="Phobius"/>
    </source>
</evidence>
<evidence type="ECO:0000256" key="1">
    <source>
        <dbReference type="SAM" id="MobiDB-lite"/>
    </source>
</evidence>
<dbReference type="Gene3D" id="2.60.40.2700">
    <property type="match status" value="1"/>
</dbReference>
<keyword evidence="4" id="KW-1185">Reference proteome</keyword>
<organism evidence="3 4">
    <name type="scientific">Blautia hominis</name>
    <dbReference type="NCBI Taxonomy" id="2025493"/>
    <lineage>
        <taxon>Bacteria</taxon>
        <taxon>Bacillati</taxon>
        <taxon>Bacillota</taxon>
        <taxon>Clostridia</taxon>
        <taxon>Lachnospirales</taxon>
        <taxon>Lachnospiraceae</taxon>
        <taxon>Blautia</taxon>
    </lineage>
</organism>
<sequence length="2145" mass="227239">MGNIKKNKFILHKGHKNRWLSVLLVCNILINGIVTYLIPVYAADTVPVSIDVGREVTAVLNDGILTLSGQGPTDDFSAETAPFLDYSRDIHTLVIEDGITYIGSCLFYGLGSLKGELILPGSIIGFGDYAFSGADIENAPKFTVIRNEFKSAEIMEDVQQDNSGAEDTGEGADTGAGENADGISDAEPDAGVKESTGSDAEEETAQKAQAEEAGVEEGVDATWNQDMTEGSSDEPDKAAEGVPGTGAAPDENAVPSPSVYDSTGLSVSQNMGSSNVSEEPDEVQSKIIFQQEIENPETLFFQGQTGFAICEAENKSFSAGAGTAGYQVSDTSVTLLLDEKKEIELPLTNGQICLPECPKEFTEIHEEDEFYTYEFAGWSKIKDDTTETVLTAGEYMGTDGAEHISLYSVWKPSGKYELKAEAETQDKTAVYSVVDSKNENGICAPAGYTFTYQWQMAEKEDTDALVWNDIEGAESAVYKRAIETADERHQFRCKVTAVKLLRAREASGEVTLYSESVDGQTDVYTVYVAQSMGKDNNAGTEAAPLQTLTKAAETLQEKNLGGTVETNKIVLMEDYVMEDSVQQQEKSGNLFGGVQISVTITGKTKDIKLRGGAIVWVAGGDNNKIDDNISDATINLSGDICLENLQLPKNHHIYGNGNNITIGENVTSTSTFLYGAERSKLVDKAGKIIVKSGSFSRVLGYMRSTGKTEPVDVHKIKASIQVSGNAHVNELVAGCASGGISNADVDIIINGNGDVDSLIGGNQGFSNTNSAYTGKTSIHVTDSGKVDNIYSAGTGRAVSIPTFKGNMDIKVDESAAVGNIYGAGSAAYVISGNSEQPPSSINMEIKGGTVGNIFAAGKGGDSLITKTVTVTGGTEKINEELVKDFGSLTGDVTIHISDNANITGNIYASGEGYTPKSGEYSSDYMKKNAYLNGNVTIQVKGGIVKGNIYGGGKGIAKEGYEECARVEQAANVKVQIEGGTIGGSVFGGGSNGKVEGNTEVAVSGGTVNGNVYGGSEYAVVNGKTTIEITNGTVVGSVYGGSLGEAGERFVLGGATVNMSGGWIQGNLYGGSENSDDGPAKTTPVESPKDLVFVNLTGGIVKGNVFGGGYLGEVNGSTHLHIGVQAPDKCSYYKVNPDEKPKLEASPLHVEGSVYAGGDYGGEGAYDKITITGTSHVYVDGNGYDTANNDSTTPTMDILGGVFGSGASCDAGSTRLVTLDHYGTRTGDLNAENIGTTRTLAAIQRADRVLLINSHVRLTGQSDIANTNQTALYSLNHIGDPEKNLSDLGNGLVLQDGSTVILDSEAIELARFSSVDKDGKKVEKKDVQATSNVVSFGAGTVLRIAYTNPNDSALTYGEISGYSYMLAGDTADAYAYARIKTESENNSDGDFVDAVGKEIESTNVSDKQYRYWKTKADGGVAERQTVLTAQSLEKGNAAIDGKFSVVTGTIELPPTSGAASYTIKNVTLPNTLTLVEAARKGKEQNSWVTTAYNKSGNSSNSETLEKEQKRILENPLNCFGLFIEAGTGFISEGSAYGKVISANSVLQDNENTVIGKSTTETKKDVIPQINFHLTYSNAGITVSKSLGEVIIVLQDDKGKKINMSVEIVTKANVLSDQEIDLYATQSGGYKGKLTIPSGESRTLSLTGVNTDGVSDNFVSYDANDITGNQFAINMKPIKSQGWSTTGLMEDYYDVKRYESGKVSIGTTDSRFEAAIEFNLKNAGGFTAKENSDKIILTLGEDGEETATQITLNIHWKKSIVSEVRVAAGKQYDGISDDSTSAVVSQKSGVTSQYILNDTATMENLWLELRVDSAENAIALPAGTQMILLKDNTFYTYQVKGKESNNRIQLSDFKEMWGTGSPTGNVAVGDKHIVIMDFSTGAGLSPGKYSLRLRNETSADAQTDSFTVDNSSATLKLNGTGGMSRGEYAFTLEAAPFQDTRITEGGYTVLSPKAENAFPIGTVFKYQDTTGAEIKCYPRGGKVYLPLAGGEYRFTMDTTDSTGLAPGNYTLNAEWVPDSISAGAGTVGNSAAAGKASVSVTDNPVYALSVKLKDGYPRVAEAGKEMKFTAEYAVPAGTSSTQIGTIVEEKINGTYIGTDWGTSSNTTTSDSGSLEITMTIPQGCNPGTYRIWFTLADLKVPYNIIVK</sequence>
<keyword evidence="2" id="KW-0472">Membrane</keyword>
<protein>
    <submittedName>
        <fullName evidence="3">Uncharacterized protein</fullName>
    </submittedName>
</protein>
<feature type="transmembrane region" description="Helical" evidence="2">
    <location>
        <begin position="20"/>
        <end position="42"/>
    </location>
</feature>
<dbReference type="Proteomes" id="UP001600943">
    <property type="component" value="Unassembled WGS sequence"/>
</dbReference>
<feature type="region of interest" description="Disordered" evidence="1">
    <location>
        <begin position="159"/>
        <end position="282"/>
    </location>
</feature>
<evidence type="ECO:0000313" key="4">
    <source>
        <dbReference type="Proteomes" id="UP001600943"/>
    </source>
</evidence>
<keyword evidence="2" id="KW-1133">Transmembrane helix</keyword>
<dbReference type="InterPro" id="IPR032675">
    <property type="entry name" value="LRR_dom_sf"/>
</dbReference>
<dbReference type="EMBL" id="BAABYW010000002">
    <property type="protein sequence ID" value="GAA6411022.1"/>
    <property type="molecule type" value="Genomic_DNA"/>
</dbReference>
<keyword evidence="2" id="KW-0812">Transmembrane</keyword>
<feature type="compositionally biased region" description="Polar residues" evidence="1">
    <location>
        <begin position="259"/>
        <end position="277"/>
    </location>
</feature>
<proteinExistence type="predicted"/>